<dbReference type="Pfam" id="PF20329">
    <property type="entry name" value="DUF6624"/>
    <property type="match status" value="1"/>
</dbReference>
<accession>A0A327QHT7</accession>
<feature type="signal peptide" evidence="1">
    <location>
        <begin position="1"/>
        <end position="37"/>
    </location>
</feature>
<organism evidence="2 3">
    <name type="scientific">Chitinophaga skermanii</name>
    <dbReference type="NCBI Taxonomy" id="331697"/>
    <lineage>
        <taxon>Bacteria</taxon>
        <taxon>Pseudomonadati</taxon>
        <taxon>Bacteroidota</taxon>
        <taxon>Chitinophagia</taxon>
        <taxon>Chitinophagales</taxon>
        <taxon>Chitinophagaceae</taxon>
        <taxon>Chitinophaga</taxon>
    </lineage>
</organism>
<sequence length="301" mass="34631">MERHFLCPVIHSLTINHMKQTILIALLVLHFSNPSQAQQQPNFKQITTTLEQAYERDQSIRERFAKTPMNTPEYKIVRDSLRYIDSTNQAIVFPILEQYNWLKSNVTSKNASAAFYYVIQHAELPAQIKYARYMDEAYKAKEISHLDYARFVDRLLFRQGKFQRYGLQQASDPLGNVYCYPMKNIEEVNKQRASLGFGKVEDDVTAGSIVMAPGVEQLTHPNVFIGHVSNDSNFKEPAENVEILLNGTVIGKTNAKGFVYIALERPYNEEVTLTIQRGAKSQNFVLKGEKDFFEYWGVFKP</sequence>
<keyword evidence="1" id="KW-0732">Signal</keyword>
<reference evidence="2 3" key="1">
    <citation type="submission" date="2018-06" db="EMBL/GenBank/DDBJ databases">
        <title>Genomic Encyclopedia of Archaeal and Bacterial Type Strains, Phase II (KMG-II): from individual species to whole genera.</title>
        <authorList>
            <person name="Goeker M."/>
        </authorList>
    </citation>
    <scope>NUCLEOTIDE SEQUENCE [LARGE SCALE GENOMIC DNA]</scope>
    <source>
        <strain evidence="2 3">DSM 23857</strain>
    </source>
</reference>
<evidence type="ECO:0000256" key="1">
    <source>
        <dbReference type="SAM" id="SignalP"/>
    </source>
</evidence>
<dbReference type="AlphaFoldDB" id="A0A327QHT7"/>
<dbReference type="InterPro" id="IPR046732">
    <property type="entry name" value="DUF6624"/>
</dbReference>
<feature type="chain" id="PRO_5016435429" description="Carboxypeptidase-like protein" evidence="1">
    <location>
        <begin position="38"/>
        <end position="301"/>
    </location>
</feature>
<comment type="caution">
    <text evidence="2">The sequence shown here is derived from an EMBL/GenBank/DDBJ whole genome shotgun (WGS) entry which is preliminary data.</text>
</comment>
<evidence type="ECO:0000313" key="3">
    <source>
        <dbReference type="Proteomes" id="UP000249547"/>
    </source>
</evidence>
<evidence type="ECO:0000313" key="2">
    <source>
        <dbReference type="EMBL" id="RAJ03911.1"/>
    </source>
</evidence>
<evidence type="ECO:0008006" key="4">
    <source>
        <dbReference type="Google" id="ProtNLM"/>
    </source>
</evidence>
<proteinExistence type="predicted"/>
<keyword evidence="3" id="KW-1185">Reference proteome</keyword>
<name>A0A327QHT7_9BACT</name>
<gene>
    <name evidence="2" type="ORF">LX64_02788</name>
</gene>
<dbReference type="Proteomes" id="UP000249547">
    <property type="component" value="Unassembled WGS sequence"/>
</dbReference>
<dbReference type="EMBL" id="QLLL01000005">
    <property type="protein sequence ID" value="RAJ03911.1"/>
    <property type="molecule type" value="Genomic_DNA"/>
</dbReference>
<protein>
    <recommendedName>
        <fullName evidence="4">Carboxypeptidase-like protein</fullName>
    </recommendedName>
</protein>